<dbReference type="SMART" id="SM00368">
    <property type="entry name" value="LRR_RI"/>
    <property type="match status" value="4"/>
</dbReference>
<evidence type="ECO:0000256" key="3">
    <source>
        <dbReference type="ARBA" id="ARBA00022737"/>
    </source>
</evidence>
<evidence type="ECO:0000313" key="5">
    <source>
        <dbReference type="EMBL" id="KAF0433220.1"/>
    </source>
</evidence>
<dbReference type="InterPro" id="IPR036047">
    <property type="entry name" value="F-box-like_dom_sf"/>
</dbReference>
<dbReference type="GO" id="GO:0005829">
    <property type="term" value="C:cytosol"/>
    <property type="evidence" value="ECO:0007669"/>
    <property type="project" value="TreeGrafter"/>
</dbReference>
<proteinExistence type="predicted"/>
<dbReference type="EMBL" id="WTPW01001480">
    <property type="protein sequence ID" value="KAF0433220.1"/>
    <property type="molecule type" value="Genomic_DNA"/>
</dbReference>
<dbReference type="GO" id="GO:0005096">
    <property type="term" value="F:GTPase activator activity"/>
    <property type="evidence" value="ECO:0007669"/>
    <property type="project" value="UniProtKB-KW"/>
</dbReference>
<dbReference type="CDD" id="cd09917">
    <property type="entry name" value="F-box_SF"/>
    <property type="match status" value="1"/>
</dbReference>
<dbReference type="GO" id="GO:0006913">
    <property type="term" value="P:nucleocytoplasmic transport"/>
    <property type="evidence" value="ECO:0007669"/>
    <property type="project" value="TreeGrafter"/>
</dbReference>
<dbReference type="PANTHER" id="PTHR24113:SF12">
    <property type="entry name" value="RAN GTPASE-ACTIVATING PROTEIN 1"/>
    <property type="match status" value="1"/>
</dbReference>
<evidence type="ECO:0000256" key="2">
    <source>
        <dbReference type="ARBA" id="ARBA00022614"/>
    </source>
</evidence>
<dbReference type="GO" id="GO:0031267">
    <property type="term" value="F:small GTPase binding"/>
    <property type="evidence" value="ECO:0007669"/>
    <property type="project" value="TreeGrafter"/>
</dbReference>
<dbReference type="GO" id="GO:0005634">
    <property type="term" value="C:nucleus"/>
    <property type="evidence" value="ECO:0007669"/>
    <property type="project" value="TreeGrafter"/>
</dbReference>
<dbReference type="InterPro" id="IPR027038">
    <property type="entry name" value="RanGap"/>
</dbReference>
<organism evidence="5 6">
    <name type="scientific">Gigaspora margarita</name>
    <dbReference type="NCBI Taxonomy" id="4874"/>
    <lineage>
        <taxon>Eukaryota</taxon>
        <taxon>Fungi</taxon>
        <taxon>Fungi incertae sedis</taxon>
        <taxon>Mucoromycota</taxon>
        <taxon>Glomeromycotina</taxon>
        <taxon>Glomeromycetes</taxon>
        <taxon>Diversisporales</taxon>
        <taxon>Gigasporaceae</taxon>
        <taxon>Gigaspora</taxon>
    </lineage>
</organism>
<dbReference type="Pfam" id="PF12937">
    <property type="entry name" value="F-box-like"/>
    <property type="match status" value="1"/>
</dbReference>
<evidence type="ECO:0000313" key="6">
    <source>
        <dbReference type="Proteomes" id="UP000439903"/>
    </source>
</evidence>
<dbReference type="InterPro" id="IPR032675">
    <property type="entry name" value="LRR_dom_sf"/>
</dbReference>
<keyword evidence="1" id="KW-0343">GTPase activation</keyword>
<feature type="domain" description="F-box" evidence="4">
    <location>
        <begin position="4"/>
        <end position="47"/>
    </location>
</feature>
<dbReference type="InterPro" id="IPR001611">
    <property type="entry name" value="Leu-rich_rpt"/>
</dbReference>
<keyword evidence="2" id="KW-0433">Leucine-rich repeat</keyword>
<dbReference type="Gene3D" id="1.20.1280.50">
    <property type="match status" value="1"/>
</dbReference>
<keyword evidence="3" id="KW-0677">Repeat</keyword>
<name>A0A8H3XB79_GIGMA</name>
<dbReference type="Pfam" id="PF13516">
    <property type="entry name" value="LRR_6"/>
    <property type="match status" value="4"/>
</dbReference>
<protein>
    <submittedName>
        <fullName evidence="5">RNI-like protein</fullName>
    </submittedName>
</protein>
<reference evidence="5 6" key="1">
    <citation type="journal article" date="2019" name="Environ. Microbiol.">
        <title>At the nexus of three kingdoms: the genome of the mycorrhizal fungus Gigaspora margarita provides insights into plant, endobacterial and fungal interactions.</title>
        <authorList>
            <person name="Venice F."/>
            <person name="Ghignone S."/>
            <person name="Salvioli di Fossalunga A."/>
            <person name="Amselem J."/>
            <person name="Novero M."/>
            <person name="Xianan X."/>
            <person name="Sedzielewska Toro K."/>
            <person name="Morin E."/>
            <person name="Lipzen A."/>
            <person name="Grigoriev I.V."/>
            <person name="Henrissat B."/>
            <person name="Martin F.M."/>
            <person name="Bonfante P."/>
        </authorList>
    </citation>
    <scope>NUCLEOTIDE SEQUENCE [LARGE SCALE GENOMIC DNA]</scope>
    <source>
        <strain evidence="5 6">BEG34</strain>
    </source>
</reference>
<dbReference type="SUPFAM" id="SSF81383">
    <property type="entry name" value="F-box domain"/>
    <property type="match status" value="1"/>
</dbReference>
<dbReference type="Proteomes" id="UP000439903">
    <property type="component" value="Unassembled WGS sequence"/>
</dbReference>
<dbReference type="InterPro" id="IPR001810">
    <property type="entry name" value="F-box_dom"/>
</dbReference>
<dbReference type="OrthoDB" id="341587at2759"/>
<gene>
    <name evidence="5" type="ORF">F8M41_005112</name>
</gene>
<accession>A0A8H3XB79</accession>
<sequence>MVTKLPTECFFKIFNNLQDDYKSLYSCLLVSRLWCRIIIPILWSKIDKLNDIRLINICLLTLTAEEQSLLIPFKFHLPTYQKPLFNYTSYITSIDANDLYDRNIRWLKYNGYKVYTGKKVCHDDGEFTYTFEDDHFAKAITCSLIAMFLRTSENIKSLRFDWFYCNNDQLIKNICRHNNISSLDISGNRYFEESKLMIEAIGDNVTLTTLELTFNFLDSLGESLAEILCKNITLNTLDISSNGIDVEGGKALANALHTNNNLTSLNLNHNRIGNDGVKYFAEALNKNNVLTSLCLADNDIGIEGVKALARALYVNTALTFLDLRDNIIGFEGGKALAKAFHINVTLTSLYLDGDEIDTKVGIAFAKALHTNTTLTLHLYCLGTIPDEVNTLTEACHKNVTLCFDEDF</sequence>
<keyword evidence="6" id="KW-1185">Reference proteome</keyword>
<dbReference type="GO" id="GO:0048471">
    <property type="term" value="C:perinuclear region of cytoplasm"/>
    <property type="evidence" value="ECO:0007669"/>
    <property type="project" value="TreeGrafter"/>
</dbReference>
<dbReference type="PANTHER" id="PTHR24113">
    <property type="entry name" value="RAN GTPASE-ACTIVATING PROTEIN 1"/>
    <property type="match status" value="1"/>
</dbReference>
<evidence type="ECO:0000259" key="4">
    <source>
        <dbReference type="Pfam" id="PF12937"/>
    </source>
</evidence>
<dbReference type="Gene3D" id="3.80.10.10">
    <property type="entry name" value="Ribonuclease Inhibitor"/>
    <property type="match status" value="2"/>
</dbReference>
<evidence type="ECO:0000256" key="1">
    <source>
        <dbReference type="ARBA" id="ARBA00022468"/>
    </source>
</evidence>
<dbReference type="AlphaFoldDB" id="A0A8H3XB79"/>
<comment type="caution">
    <text evidence="5">The sequence shown here is derived from an EMBL/GenBank/DDBJ whole genome shotgun (WGS) entry which is preliminary data.</text>
</comment>
<dbReference type="SUPFAM" id="SSF52047">
    <property type="entry name" value="RNI-like"/>
    <property type="match status" value="1"/>
</dbReference>